<dbReference type="Gene3D" id="3.30.40.10">
    <property type="entry name" value="Zinc/RING finger domain, C3HC4 (zinc finger)"/>
    <property type="match status" value="1"/>
</dbReference>
<evidence type="ECO:0000256" key="3">
    <source>
        <dbReference type="ARBA" id="ARBA00022833"/>
    </source>
</evidence>
<protein>
    <submittedName>
        <fullName evidence="8">RING finger protein 227</fullName>
    </submittedName>
</protein>
<keyword evidence="7" id="KW-1185">Reference proteome</keyword>
<keyword evidence="2 4" id="KW-0863">Zinc-finger</keyword>
<evidence type="ECO:0000256" key="1">
    <source>
        <dbReference type="ARBA" id="ARBA00022723"/>
    </source>
</evidence>
<dbReference type="InterPro" id="IPR001841">
    <property type="entry name" value="Znf_RING"/>
</dbReference>
<dbReference type="OrthoDB" id="252722at2759"/>
<dbReference type="OMA" id="WFKRLYK"/>
<dbReference type="PANTHER" id="PTHR47156:SF10">
    <property type="entry name" value="E3 UBIQUITIN-PROTEIN LIGASE TRIM-21-RELATED"/>
    <property type="match status" value="1"/>
</dbReference>
<dbReference type="Xenbase" id="XB-GENE-29099355">
    <property type="gene designation" value="rnf227"/>
</dbReference>
<dbReference type="InterPro" id="IPR017907">
    <property type="entry name" value="Znf_RING_CS"/>
</dbReference>
<dbReference type="SMART" id="SM00184">
    <property type="entry name" value="RING"/>
    <property type="match status" value="1"/>
</dbReference>
<keyword evidence="3" id="KW-0862">Zinc</keyword>
<reference evidence="8" key="1">
    <citation type="submission" date="2025-08" db="UniProtKB">
        <authorList>
            <consortium name="RefSeq"/>
        </authorList>
    </citation>
    <scope>IDENTIFICATION</scope>
    <source>
        <strain evidence="8">Nigerian</strain>
        <tissue evidence="8">Liver and blood</tissue>
    </source>
</reference>
<dbReference type="InterPro" id="IPR052667">
    <property type="entry name" value="E3_ubiquitin-ligase_RING"/>
</dbReference>
<keyword evidence="1" id="KW-0479">Metal-binding</keyword>
<dbReference type="Pfam" id="PF13639">
    <property type="entry name" value="zf-RING_2"/>
    <property type="match status" value="1"/>
</dbReference>
<dbReference type="KEGG" id="xtr:100496442"/>
<evidence type="ECO:0000313" key="7">
    <source>
        <dbReference type="Proteomes" id="UP000008143"/>
    </source>
</evidence>
<organism evidence="7 8">
    <name type="scientific">Xenopus tropicalis</name>
    <name type="common">Western clawed frog</name>
    <name type="synonym">Silurana tropicalis</name>
    <dbReference type="NCBI Taxonomy" id="8364"/>
    <lineage>
        <taxon>Eukaryota</taxon>
        <taxon>Metazoa</taxon>
        <taxon>Chordata</taxon>
        <taxon>Craniata</taxon>
        <taxon>Vertebrata</taxon>
        <taxon>Euteleostomi</taxon>
        <taxon>Amphibia</taxon>
        <taxon>Batrachia</taxon>
        <taxon>Anura</taxon>
        <taxon>Pipoidea</taxon>
        <taxon>Pipidae</taxon>
        <taxon>Xenopodinae</taxon>
        <taxon>Xenopus</taxon>
        <taxon>Silurana</taxon>
    </lineage>
</organism>
<dbReference type="CTD" id="284023"/>
<dbReference type="PANTHER" id="PTHR47156">
    <property type="entry name" value="PROTEIN CBG20824"/>
    <property type="match status" value="1"/>
</dbReference>
<dbReference type="AGR" id="Xenbase:XB-GENE-29099355"/>
<proteinExistence type="predicted"/>
<dbReference type="GO" id="GO:0008270">
    <property type="term" value="F:zinc ion binding"/>
    <property type="evidence" value="ECO:0007669"/>
    <property type="project" value="UniProtKB-KW"/>
</dbReference>
<evidence type="ECO:0000256" key="4">
    <source>
        <dbReference type="PROSITE-ProRule" id="PRU00175"/>
    </source>
</evidence>
<evidence type="ECO:0000256" key="5">
    <source>
        <dbReference type="SAM" id="MobiDB-lite"/>
    </source>
</evidence>
<dbReference type="Proteomes" id="UP000008143">
    <property type="component" value="Chromosome 3"/>
</dbReference>
<dbReference type="PROSITE" id="PS00518">
    <property type="entry name" value="ZF_RING_1"/>
    <property type="match status" value="1"/>
</dbReference>
<gene>
    <name evidence="8 9" type="primary">rnf227</name>
</gene>
<dbReference type="GeneID" id="100496442"/>
<dbReference type="SUPFAM" id="SSF57850">
    <property type="entry name" value="RING/U-box"/>
    <property type="match status" value="1"/>
</dbReference>
<name>A0A8J0QYA3_XENTR</name>
<dbReference type="RefSeq" id="XP_002942677.1">
    <property type="nucleotide sequence ID" value="XM_002942631.5"/>
</dbReference>
<feature type="domain" description="RING-type" evidence="6">
    <location>
        <begin position="15"/>
        <end position="59"/>
    </location>
</feature>
<dbReference type="InterPro" id="IPR013083">
    <property type="entry name" value="Znf_RING/FYVE/PHD"/>
</dbReference>
<dbReference type="AlphaFoldDB" id="A0A8J0QYA3"/>
<evidence type="ECO:0000313" key="8">
    <source>
        <dbReference type="RefSeq" id="XP_002942677.1"/>
    </source>
</evidence>
<evidence type="ECO:0000259" key="6">
    <source>
        <dbReference type="PROSITE" id="PS50089"/>
    </source>
</evidence>
<feature type="region of interest" description="Disordered" evidence="5">
    <location>
        <begin position="62"/>
        <end position="82"/>
    </location>
</feature>
<accession>A0A8J0QYA3</accession>
<sequence>MEQPQFPSETAIEECGICYLDFGTARKAQSLAACGHVMCSSCLQHLVAKDGTVTCPYCRAHSALPSDDEDGSSVGSEKGRSPRSWFKRLYKKSKRRRQGSLAHDDIRDLAIMSSFFI</sequence>
<dbReference type="PROSITE" id="PS50089">
    <property type="entry name" value="ZF_RING_2"/>
    <property type="match status" value="1"/>
</dbReference>
<evidence type="ECO:0000313" key="9">
    <source>
        <dbReference type="Xenbase" id="XB-GENE-29099355"/>
    </source>
</evidence>
<evidence type="ECO:0000256" key="2">
    <source>
        <dbReference type="ARBA" id="ARBA00022771"/>
    </source>
</evidence>